<dbReference type="KEGG" id="kra:Krad_4209"/>
<dbReference type="SUPFAM" id="SSF56529">
    <property type="entry name" value="FAH"/>
    <property type="match status" value="1"/>
</dbReference>
<reference evidence="2" key="1">
    <citation type="journal article" date="2008" name="PLoS ONE">
        <title>Survival in nuclear waste, extreme resistance, and potential applications gleaned from the genome sequence of Kineococcus radiotolerans SRS30216.</title>
        <authorList>
            <person name="Bagwell C.E."/>
            <person name="Bhat S."/>
            <person name="Hawkins G.M."/>
            <person name="Smith B.W."/>
            <person name="Biswas T."/>
            <person name="Hoover T.R."/>
            <person name="Saunders E."/>
            <person name="Han C.S."/>
            <person name="Tsodikov O.V."/>
            <person name="Shimkets L.J."/>
        </authorList>
    </citation>
    <scope>NUCLEOTIDE SEQUENCE [LARGE SCALE GENOMIC DNA]</scope>
    <source>
        <strain evidence="2">ATCC BAA-149 / DSM 14245 / SRS30216</strain>
    </source>
</reference>
<dbReference type="AlphaFoldDB" id="A6WFT3"/>
<dbReference type="InterPro" id="IPR021269">
    <property type="entry name" value="DUF2848"/>
</dbReference>
<protein>
    <recommendedName>
        <fullName evidence="3">DUF2848 domain-containing protein</fullName>
    </recommendedName>
</protein>
<dbReference type="HOGENOM" id="CLU_074521_0_0_11"/>
<dbReference type="Pfam" id="PF11010">
    <property type="entry name" value="DUF2848"/>
    <property type="match status" value="1"/>
</dbReference>
<dbReference type="InterPro" id="IPR036663">
    <property type="entry name" value="Fumarylacetoacetase_C_sf"/>
</dbReference>
<gene>
    <name evidence="1" type="ordered locus">Krad_4209</name>
</gene>
<dbReference type="GO" id="GO:0003824">
    <property type="term" value="F:catalytic activity"/>
    <property type="evidence" value="ECO:0007669"/>
    <property type="project" value="InterPro"/>
</dbReference>
<dbReference type="eggNOG" id="COG0179">
    <property type="taxonomic scope" value="Bacteria"/>
</dbReference>
<evidence type="ECO:0000313" key="2">
    <source>
        <dbReference type="Proteomes" id="UP000001116"/>
    </source>
</evidence>
<dbReference type="EMBL" id="CP000750">
    <property type="protein sequence ID" value="ABS05672.1"/>
    <property type="molecule type" value="Genomic_DNA"/>
</dbReference>
<proteinExistence type="predicted"/>
<name>A6WFT3_KINRD</name>
<organism evidence="1 2">
    <name type="scientific">Kineococcus radiotolerans (strain ATCC BAA-149 / DSM 14245 / SRS30216)</name>
    <dbReference type="NCBI Taxonomy" id="266940"/>
    <lineage>
        <taxon>Bacteria</taxon>
        <taxon>Bacillati</taxon>
        <taxon>Actinomycetota</taxon>
        <taxon>Actinomycetes</taxon>
        <taxon>Kineosporiales</taxon>
        <taxon>Kineosporiaceae</taxon>
        <taxon>Kineococcus</taxon>
    </lineage>
</organism>
<evidence type="ECO:0008006" key="3">
    <source>
        <dbReference type="Google" id="ProtNLM"/>
    </source>
</evidence>
<dbReference type="STRING" id="266940.Krad_4209"/>
<dbReference type="RefSeq" id="WP_012086035.1">
    <property type="nucleotide sequence ID" value="NC_009664.2"/>
</dbReference>
<accession>A6WFT3</accession>
<dbReference type="Proteomes" id="UP000001116">
    <property type="component" value="Chromosome"/>
</dbReference>
<keyword evidence="2" id="KW-1185">Reference proteome</keyword>
<sequence>MSVPTTVPRAAVPAHLGHLDLELPDGEVRSVTVARLLNAGYAGRDQAEVARHIAELAELGVPAPATTPALYPVSPYLAAQADVVPVQHERTSGEAEWALVVSGPDPEDVLLTVACDHTDRALEVHGVAWSKNASLDVLGRRAWRLVDVEDHLDQLRLRAWVHAGDGPGTLVQDAPLAALLPPSYWLDALRARGLATPGTVLLSGTVAMVPGVDQFARRWSVRLEDPVRGDALELGYRVDVLPAAVG</sequence>
<evidence type="ECO:0000313" key="1">
    <source>
        <dbReference type="EMBL" id="ABS05672.1"/>
    </source>
</evidence>